<feature type="compositionally biased region" description="Polar residues" evidence="1">
    <location>
        <begin position="13"/>
        <end position="22"/>
    </location>
</feature>
<organism evidence="2 3">
    <name type="scientific">Rhizoctonia solani</name>
    <dbReference type="NCBI Taxonomy" id="456999"/>
    <lineage>
        <taxon>Eukaryota</taxon>
        <taxon>Fungi</taxon>
        <taxon>Dikarya</taxon>
        <taxon>Basidiomycota</taxon>
        <taxon>Agaricomycotina</taxon>
        <taxon>Agaricomycetes</taxon>
        <taxon>Cantharellales</taxon>
        <taxon>Ceratobasidiaceae</taxon>
        <taxon>Rhizoctonia</taxon>
    </lineage>
</organism>
<protein>
    <submittedName>
        <fullName evidence="2">Uncharacterized protein</fullName>
    </submittedName>
</protein>
<evidence type="ECO:0000313" key="3">
    <source>
        <dbReference type="Proteomes" id="UP000044841"/>
    </source>
</evidence>
<dbReference type="AlphaFoldDB" id="A0A0K6G2Z8"/>
<evidence type="ECO:0000256" key="1">
    <source>
        <dbReference type="SAM" id="MobiDB-lite"/>
    </source>
</evidence>
<dbReference type="Gene3D" id="1.10.340.30">
    <property type="entry name" value="Hypothetical protein, domain 2"/>
    <property type="match status" value="1"/>
</dbReference>
<reference evidence="2 3" key="1">
    <citation type="submission" date="2015-07" db="EMBL/GenBank/DDBJ databases">
        <authorList>
            <person name="Noorani M."/>
        </authorList>
    </citation>
    <scope>NUCLEOTIDE SEQUENCE [LARGE SCALE GENOMIC DNA]</scope>
    <source>
        <strain evidence="2">BBA 69670</strain>
    </source>
</reference>
<dbReference type="Proteomes" id="UP000044841">
    <property type="component" value="Unassembled WGS sequence"/>
</dbReference>
<proteinExistence type="predicted"/>
<feature type="region of interest" description="Disordered" evidence="1">
    <location>
        <begin position="1"/>
        <end position="22"/>
    </location>
</feature>
<feature type="compositionally biased region" description="Pro residues" evidence="1">
    <location>
        <begin position="1"/>
        <end position="11"/>
    </location>
</feature>
<gene>
    <name evidence="2" type="ORF">RSOLAG22IIIB_05005</name>
</gene>
<sequence length="174" mass="19292">MRPPVIPPQPRPTSGNKVDGTTLTMSTGAVQYSAVSSRNGPTGKVICTTDEAKPIKSCRISPKEYRATQNKSPIAHLPFTGPYAIDSFRIFSSALNGGGAGARVEEQLERIAQLPKPDQSSTEQDDFDETPSWYNPIDLYVMGDDDAEWRKVWPEDKQLRRYLLNINIGMTLGY</sequence>
<accession>A0A0K6G2Z8</accession>
<keyword evidence="3" id="KW-1185">Reference proteome</keyword>
<feature type="region of interest" description="Disordered" evidence="1">
    <location>
        <begin position="113"/>
        <end position="132"/>
    </location>
</feature>
<name>A0A0K6G2Z8_9AGAM</name>
<evidence type="ECO:0000313" key="2">
    <source>
        <dbReference type="EMBL" id="CUA72748.1"/>
    </source>
</evidence>
<dbReference type="EMBL" id="CYGV01001312">
    <property type="protein sequence ID" value="CUA72748.1"/>
    <property type="molecule type" value="Genomic_DNA"/>
</dbReference>